<accession>A0A382PUF5</accession>
<protein>
    <recommendedName>
        <fullName evidence="2">DUF721 domain-containing protein</fullName>
    </recommendedName>
</protein>
<dbReference type="Pfam" id="PF05258">
    <property type="entry name" value="DciA"/>
    <property type="match status" value="1"/>
</dbReference>
<evidence type="ECO:0008006" key="2">
    <source>
        <dbReference type="Google" id="ProtNLM"/>
    </source>
</evidence>
<dbReference type="EMBL" id="UINC01109088">
    <property type="protein sequence ID" value="SVC75662.1"/>
    <property type="molecule type" value="Genomic_DNA"/>
</dbReference>
<dbReference type="PANTHER" id="PTHR36456:SF1">
    <property type="entry name" value="UPF0232 PROTEIN SCO3875"/>
    <property type="match status" value="1"/>
</dbReference>
<dbReference type="InterPro" id="IPR007922">
    <property type="entry name" value="DciA-like"/>
</dbReference>
<dbReference type="PANTHER" id="PTHR36456">
    <property type="entry name" value="UPF0232 PROTEIN SCO3875"/>
    <property type="match status" value="1"/>
</dbReference>
<reference evidence="1" key="1">
    <citation type="submission" date="2018-05" db="EMBL/GenBank/DDBJ databases">
        <authorList>
            <person name="Lanie J.A."/>
            <person name="Ng W.-L."/>
            <person name="Kazmierczak K.M."/>
            <person name="Andrzejewski T.M."/>
            <person name="Davidsen T.M."/>
            <person name="Wayne K.J."/>
            <person name="Tettelin H."/>
            <person name="Glass J.I."/>
            <person name="Rusch D."/>
            <person name="Podicherti R."/>
            <person name="Tsui H.-C.T."/>
            <person name="Winkler M.E."/>
        </authorList>
    </citation>
    <scope>NUCLEOTIDE SEQUENCE</scope>
</reference>
<proteinExistence type="predicted"/>
<organism evidence="1">
    <name type="scientific">marine metagenome</name>
    <dbReference type="NCBI Taxonomy" id="408172"/>
    <lineage>
        <taxon>unclassified sequences</taxon>
        <taxon>metagenomes</taxon>
        <taxon>ecological metagenomes</taxon>
    </lineage>
</organism>
<gene>
    <name evidence="1" type="ORF">METZ01_LOCUS328516</name>
</gene>
<evidence type="ECO:0000313" key="1">
    <source>
        <dbReference type="EMBL" id="SVC75662.1"/>
    </source>
</evidence>
<sequence>MEQLKSALNTALKREHLDKAIRQNKALFIWEDVVGKAVAKNCTPEEVKRGILIVRALTPVWRNVIAIKKKEILEKLNSKLGKKTIKDMRVL</sequence>
<dbReference type="AlphaFoldDB" id="A0A382PUF5"/>
<name>A0A382PUF5_9ZZZZ</name>